<evidence type="ECO:0000313" key="9">
    <source>
        <dbReference type="Proteomes" id="UP000504635"/>
    </source>
</evidence>
<dbReference type="Gene3D" id="3.30.310.50">
    <property type="entry name" value="Alpha-D-phosphohexomutase, C-terminal domain"/>
    <property type="match status" value="1"/>
</dbReference>
<name>A0A6J2XDY6_SITOR</name>
<sequence>MSNTKELEIEVEVPFSNKQSAQITFDVLRVDEEPKRGGVKRELTLQDKTIKAKFSGYEASHIRTALRKHMEKVELVAETITTIGHPKPERYSHY</sequence>
<protein>
    <recommendedName>
        <fullName evidence="8">L antigen family member 3</fullName>
    </recommendedName>
</protein>
<gene>
    <name evidence="10" type="primary">LOC115877065</name>
</gene>
<dbReference type="AlphaFoldDB" id="A0A6J2XDY6"/>
<dbReference type="GO" id="GO:0005737">
    <property type="term" value="C:cytoplasm"/>
    <property type="evidence" value="ECO:0007669"/>
    <property type="project" value="UniProtKB-SubCell"/>
</dbReference>
<evidence type="ECO:0000256" key="5">
    <source>
        <dbReference type="ARBA" id="ARBA00022694"/>
    </source>
</evidence>
<dbReference type="RefSeq" id="XP_030748999.1">
    <property type="nucleotide sequence ID" value="XM_030893139.1"/>
</dbReference>
<dbReference type="GO" id="GO:0070525">
    <property type="term" value="P:tRNA threonylcarbamoyladenosine metabolic process"/>
    <property type="evidence" value="ECO:0007669"/>
    <property type="project" value="TreeGrafter"/>
</dbReference>
<dbReference type="FunFam" id="3.30.310.50:FF:000005">
    <property type="entry name" value="L antigen family member 3"/>
    <property type="match status" value="1"/>
</dbReference>
<comment type="similarity">
    <text evidence="3">Belongs to the CTAG/PCC1 family.</text>
</comment>
<evidence type="ECO:0000256" key="4">
    <source>
        <dbReference type="ARBA" id="ARBA00022490"/>
    </source>
</evidence>
<dbReference type="GO" id="GO:0000408">
    <property type="term" value="C:EKC/KEOPS complex"/>
    <property type="evidence" value="ECO:0007669"/>
    <property type="project" value="TreeGrafter"/>
</dbReference>
<dbReference type="PANTHER" id="PTHR31283:SF5">
    <property type="entry name" value="EKC_KEOPS COMPLEX SUBUNIT LAGE3"/>
    <property type="match status" value="1"/>
</dbReference>
<dbReference type="InterPro" id="IPR015419">
    <property type="entry name" value="CTAG/Pcc1"/>
</dbReference>
<keyword evidence="6" id="KW-0539">Nucleus</keyword>
<dbReference type="GO" id="GO:0005634">
    <property type="term" value="C:nucleus"/>
    <property type="evidence" value="ECO:0007669"/>
    <property type="project" value="UniProtKB-SubCell"/>
</dbReference>
<dbReference type="OrthoDB" id="690928at2759"/>
<evidence type="ECO:0000256" key="1">
    <source>
        <dbReference type="ARBA" id="ARBA00004123"/>
    </source>
</evidence>
<evidence type="ECO:0000256" key="7">
    <source>
        <dbReference type="ARBA" id="ARBA00053047"/>
    </source>
</evidence>
<dbReference type="GO" id="GO:0008033">
    <property type="term" value="P:tRNA processing"/>
    <property type="evidence" value="ECO:0007669"/>
    <property type="project" value="UniProtKB-KW"/>
</dbReference>
<keyword evidence="4" id="KW-0963">Cytoplasm</keyword>
<evidence type="ECO:0000313" key="10">
    <source>
        <dbReference type="RefSeq" id="XP_030748999.1"/>
    </source>
</evidence>
<dbReference type="GeneID" id="115877065"/>
<keyword evidence="9" id="KW-1185">Reference proteome</keyword>
<evidence type="ECO:0000256" key="8">
    <source>
        <dbReference type="ARBA" id="ARBA00076355"/>
    </source>
</evidence>
<dbReference type="Proteomes" id="UP000504635">
    <property type="component" value="Unplaced"/>
</dbReference>
<comment type="function">
    <text evidence="7">Component of the EKC/KEOPS complex that is required for the formation of a threonylcarbamoyl group on adenosine at position 37 (t(6)A37) in tRNAs that read codons beginning with adenine. The complex is probably involved in the transfer of the threonylcarbamoyl moiety of threonylcarbamoyl-AMP (TC-AMP) to the N6 group of A37. LAGE3 functions as a dimerization module for the complex.</text>
</comment>
<dbReference type="Pfam" id="PF09341">
    <property type="entry name" value="Pcc1"/>
    <property type="match status" value="1"/>
</dbReference>
<dbReference type="PANTHER" id="PTHR31283">
    <property type="entry name" value="EKC/KEOPS COMPLEX SUBUNIT PCC1 FAMILY MEMBER"/>
    <property type="match status" value="1"/>
</dbReference>
<evidence type="ECO:0000256" key="6">
    <source>
        <dbReference type="ARBA" id="ARBA00023242"/>
    </source>
</evidence>
<keyword evidence="5" id="KW-0819">tRNA processing</keyword>
<evidence type="ECO:0000256" key="3">
    <source>
        <dbReference type="ARBA" id="ARBA00007073"/>
    </source>
</evidence>
<accession>A0A6J2XDY6</accession>
<proteinExistence type="inferred from homology"/>
<evidence type="ECO:0000256" key="2">
    <source>
        <dbReference type="ARBA" id="ARBA00004496"/>
    </source>
</evidence>
<organism evidence="9 10">
    <name type="scientific">Sitophilus oryzae</name>
    <name type="common">Rice weevil</name>
    <name type="synonym">Curculio oryzae</name>
    <dbReference type="NCBI Taxonomy" id="7048"/>
    <lineage>
        <taxon>Eukaryota</taxon>
        <taxon>Metazoa</taxon>
        <taxon>Ecdysozoa</taxon>
        <taxon>Arthropoda</taxon>
        <taxon>Hexapoda</taxon>
        <taxon>Insecta</taxon>
        <taxon>Pterygota</taxon>
        <taxon>Neoptera</taxon>
        <taxon>Endopterygota</taxon>
        <taxon>Coleoptera</taxon>
        <taxon>Polyphaga</taxon>
        <taxon>Cucujiformia</taxon>
        <taxon>Curculionidae</taxon>
        <taxon>Dryophthorinae</taxon>
        <taxon>Sitophilus</taxon>
    </lineage>
</organism>
<reference evidence="10" key="1">
    <citation type="submission" date="2025-08" db="UniProtKB">
        <authorList>
            <consortium name="RefSeq"/>
        </authorList>
    </citation>
    <scope>IDENTIFICATION</scope>
    <source>
        <tissue evidence="10">Gonads</tissue>
    </source>
</reference>
<comment type="subcellular location">
    <subcellularLocation>
        <location evidence="2">Cytoplasm</location>
    </subcellularLocation>
    <subcellularLocation>
        <location evidence="1">Nucleus</location>
    </subcellularLocation>
</comment>